<keyword evidence="3" id="KW-1185">Reference proteome</keyword>
<sequence>GQGGAGGNGGTLAAGDATGGAGNGGQGGTGGGGGQVSVNAGTFDMSNTISGSFTNGAGIIINAQNTGIGSLVQQSANVQANLNFNR</sequence>
<feature type="non-terminal residue" evidence="2">
    <location>
        <position position="1"/>
    </location>
</feature>
<accession>A0ABW1AX62</accession>
<evidence type="ECO:0000313" key="3">
    <source>
        <dbReference type="Proteomes" id="UP001595974"/>
    </source>
</evidence>
<comment type="caution">
    <text evidence="2">The sequence shown here is derived from an EMBL/GenBank/DDBJ whole genome shotgun (WGS) entry which is preliminary data.</text>
</comment>
<evidence type="ECO:0000256" key="1">
    <source>
        <dbReference type="SAM" id="MobiDB-lite"/>
    </source>
</evidence>
<gene>
    <name evidence="2" type="ORF">ACFPTN_20460</name>
</gene>
<protein>
    <submittedName>
        <fullName evidence="2">Uncharacterized protein</fullName>
    </submittedName>
</protein>
<evidence type="ECO:0000313" key="2">
    <source>
        <dbReference type="EMBL" id="MFC5771759.1"/>
    </source>
</evidence>
<reference evidence="3" key="1">
    <citation type="journal article" date="2019" name="Int. J. Syst. Evol. Microbiol.">
        <title>The Global Catalogue of Microorganisms (GCM) 10K type strain sequencing project: providing services to taxonomists for standard genome sequencing and annotation.</title>
        <authorList>
            <consortium name="The Broad Institute Genomics Platform"/>
            <consortium name="The Broad Institute Genome Sequencing Center for Infectious Disease"/>
            <person name="Wu L."/>
            <person name="Ma J."/>
        </authorList>
    </citation>
    <scope>NUCLEOTIDE SEQUENCE [LARGE SCALE GENOMIC DNA]</scope>
    <source>
        <strain evidence="3">SHR3</strain>
    </source>
</reference>
<proteinExistence type="predicted"/>
<name>A0ABW1AX62_9RHOO</name>
<organism evidence="2 3">
    <name type="scientific">Thauera sinica</name>
    <dbReference type="NCBI Taxonomy" id="2665146"/>
    <lineage>
        <taxon>Bacteria</taxon>
        <taxon>Pseudomonadati</taxon>
        <taxon>Pseudomonadota</taxon>
        <taxon>Betaproteobacteria</taxon>
        <taxon>Rhodocyclales</taxon>
        <taxon>Zoogloeaceae</taxon>
        <taxon>Thauera</taxon>
    </lineage>
</organism>
<dbReference type="EMBL" id="JBHSOG010000100">
    <property type="protein sequence ID" value="MFC5771759.1"/>
    <property type="molecule type" value="Genomic_DNA"/>
</dbReference>
<dbReference type="Proteomes" id="UP001595974">
    <property type="component" value="Unassembled WGS sequence"/>
</dbReference>
<feature type="compositionally biased region" description="Gly residues" evidence="1">
    <location>
        <begin position="1"/>
        <end position="35"/>
    </location>
</feature>
<feature type="region of interest" description="Disordered" evidence="1">
    <location>
        <begin position="1"/>
        <end position="38"/>
    </location>
</feature>